<organism evidence="3 4">
    <name type="scientific">Chitinophaga silvisoli</name>
    <dbReference type="NCBI Taxonomy" id="2291814"/>
    <lineage>
        <taxon>Bacteria</taxon>
        <taxon>Pseudomonadati</taxon>
        <taxon>Bacteroidota</taxon>
        <taxon>Chitinophagia</taxon>
        <taxon>Chitinophagales</taxon>
        <taxon>Chitinophagaceae</taxon>
        <taxon>Chitinophaga</taxon>
    </lineage>
</organism>
<evidence type="ECO:0000259" key="1">
    <source>
        <dbReference type="Pfam" id="PF04773"/>
    </source>
</evidence>
<dbReference type="Gene3D" id="3.55.50.30">
    <property type="match status" value="1"/>
</dbReference>
<reference evidence="3 4" key="1">
    <citation type="submission" date="2018-08" db="EMBL/GenBank/DDBJ databases">
        <title>Chitinophaga sp. K20C18050901, a novel bacterium isolated from forest soil.</title>
        <authorList>
            <person name="Wang C."/>
        </authorList>
    </citation>
    <scope>NUCLEOTIDE SEQUENCE [LARGE SCALE GENOMIC DNA]</scope>
    <source>
        <strain evidence="3 4">K20C18050901</strain>
    </source>
</reference>
<gene>
    <name evidence="3" type="ORF">DXN04_11315</name>
</gene>
<dbReference type="GO" id="GO:0016989">
    <property type="term" value="F:sigma factor antagonist activity"/>
    <property type="evidence" value="ECO:0007669"/>
    <property type="project" value="TreeGrafter"/>
</dbReference>
<feature type="domain" description="Protein FecR C-terminal" evidence="2">
    <location>
        <begin position="257"/>
        <end position="325"/>
    </location>
</feature>
<evidence type="ECO:0000313" key="4">
    <source>
        <dbReference type="Proteomes" id="UP000261174"/>
    </source>
</evidence>
<name>A0A3E1P3X1_9BACT</name>
<sequence>MLIGMSEQFENIDTLIVRSLENSLSPSEQTMLQTWLDEDATHRRYFDEIRRTWAITGEHDTQFIPDTEANWQRFKDRVYTGNTPELKVVSNRKMYLRIAASITGIAVATLLYFTLRGPNEISELTAANEKKTITLPDGSKVYMNQNSRLRYDKQLAGAERAIHLDGEAFFEVRNQPGRPFVVYANETQTQVLGTSFDVRAYAATPVEVVVMTGKVAVSYDTHKLVVTPGRKVTFAAGKQPEEDANNDVNYIAWKENKFVFENTQVHDVVKTLEKFYGVKIIVTDPGIDSMHPSWSPEISNLPKLLDQLSYMTNAGWTQEGDTYKIYKR</sequence>
<evidence type="ECO:0000259" key="2">
    <source>
        <dbReference type="Pfam" id="PF16344"/>
    </source>
</evidence>
<dbReference type="Gene3D" id="2.60.120.1440">
    <property type="match status" value="1"/>
</dbReference>
<protein>
    <submittedName>
        <fullName evidence="3">DUF4974 domain-containing protein</fullName>
    </submittedName>
</protein>
<dbReference type="Pfam" id="PF04773">
    <property type="entry name" value="FecR"/>
    <property type="match status" value="1"/>
</dbReference>
<comment type="caution">
    <text evidence="3">The sequence shown here is derived from an EMBL/GenBank/DDBJ whole genome shotgun (WGS) entry which is preliminary data.</text>
</comment>
<accession>A0A3E1P3X1</accession>
<dbReference type="Pfam" id="PF16344">
    <property type="entry name" value="FecR_C"/>
    <property type="match status" value="1"/>
</dbReference>
<evidence type="ECO:0000313" key="3">
    <source>
        <dbReference type="EMBL" id="RFM34814.1"/>
    </source>
</evidence>
<dbReference type="InterPro" id="IPR012373">
    <property type="entry name" value="Ferrdict_sens_TM"/>
</dbReference>
<feature type="domain" description="FecR protein" evidence="1">
    <location>
        <begin position="125"/>
        <end position="215"/>
    </location>
</feature>
<dbReference type="PANTHER" id="PTHR30273">
    <property type="entry name" value="PERIPLASMIC SIGNAL SENSOR AND SIGMA FACTOR ACTIVATOR FECR-RELATED"/>
    <property type="match status" value="1"/>
</dbReference>
<dbReference type="EMBL" id="QTJV01000003">
    <property type="protein sequence ID" value="RFM34814.1"/>
    <property type="molecule type" value="Genomic_DNA"/>
</dbReference>
<dbReference type="InterPro" id="IPR032508">
    <property type="entry name" value="FecR_C"/>
</dbReference>
<dbReference type="PANTHER" id="PTHR30273:SF2">
    <property type="entry name" value="PROTEIN FECR"/>
    <property type="match status" value="1"/>
</dbReference>
<proteinExistence type="predicted"/>
<dbReference type="AlphaFoldDB" id="A0A3E1P3X1"/>
<dbReference type="InterPro" id="IPR006860">
    <property type="entry name" value="FecR"/>
</dbReference>
<dbReference type="Proteomes" id="UP000261174">
    <property type="component" value="Unassembled WGS sequence"/>
</dbReference>
<keyword evidence="4" id="KW-1185">Reference proteome</keyword>
<dbReference type="PIRSF" id="PIRSF018266">
    <property type="entry name" value="FecR"/>
    <property type="match status" value="1"/>
</dbReference>